<dbReference type="Pfam" id="PF00126">
    <property type="entry name" value="HTH_1"/>
    <property type="match status" value="1"/>
</dbReference>
<feature type="domain" description="HTH lysR-type" evidence="5">
    <location>
        <begin position="6"/>
        <end position="63"/>
    </location>
</feature>
<proteinExistence type="inferred from homology"/>
<comment type="similarity">
    <text evidence="1">Belongs to the LysR transcriptional regulatory family.</text>
</comment>
<dbReference type="InterPro" id="IPR005119">
    <property type="entry name" value="LysR_subst-bd"/>
</dbReference>
<dbReference type="PROSITE" id="PS50931">
    <property type="entry name" value="HTH_LYSR"/>
    <property type="match status" value="1"/>
</dbReference>
<dbReference type="GO" id="GO:0003700">
    <property type="term" value="F:DNA-binding transcription factor activity"/>
    <property type="evidence" value="ECO:0007669"/>
    <property type="project" value="InterPro"/>
</dbReference>
<dbReference type="PANTHER" id="PTHR30419:SF8">
    <property type="entry name" value="NITROGEN ASSIMILATION TRANSCRIPTIONAL ACTIVATOR-RELATED"/>
    <property type="match status" value="1"/>
</dbReference>
<dbReference type="Gene3D" id="3.40.190.290">
    <property type="match status" value="1"/>
</dbReference>
<evidence type="ECO:0000256" key="4">
    <source>
        <dbReference type="ARBA" id="ARBA00023163"/>
    </source>
</evidence>
<dbReference type="AlphaFoldDB" id="A0A1X7ECE0"/>
<dbReference type="Proteomes" id="UP000192911">
    <property type="component" value="Unassembled WGS sequence"/>
</dbReference>
<dbReference type="InterPro" id="IPR036390">
    <property type="entry name" value="WH_DNA-bd_sf"/>
</dbReference>
<reference evidence="7" key="1">
    <citation type="submission" date="2017-04" db="EMBL/GenBank/DDBJ databases">
        <authorList>
            <person name="Varghese N."/>
            <person name="Submissions S."/>
        </authorList>
    </citation>
    <scope>NUCLEOTIDE SEQUENCE [LARGE SCALE GENOMIC DNA]</scope>
    <source>
        <strain evidence="7">Ballard 720</strain>
    </source>
</reference>
<dbReference type="RefSeq" id="WP_085227447.1">
    <property type="nucleotide sequence ID" value="NZ_BSQD01000004.1"/>
</dbReference>
<dbReference type="PANTHER" id="PTHR30419">
    <property type="entry name" value="HTH-TYPE TRANSCRIPTIONAL REGULATOR YBHD"/>
    <property type="match status" value="1"/>
</dbReference>
<dbReference type="STRING" id="28094.SAMN06295900_105195"/>
<evidence type="ECO:0000256" key="1">
    <source>
        <dbReference type="ARBA" id="ARBA00009437"/>
    </source>
</evidence>
<keyword evidence="3 6" id="KW-0238">DNA-binding</keyword>
<dbReference type="InterPro" id="IPR050950">
    <property type="entry name" value="HTH-type_LysR_regulators"/>
</dbReference>
<keyword evidence="7" id="KW-1185">Reference proteome</keyword>
<keyword evidence="4" id="KW-0804">Transcription</keyword>
<dbReference type="SUPFAM" id="SSF53850">
    <property type="entry name" value="Periplasmic binding protein-like II"/>
    <property type="match status" value="1"/>
</dbReference>
<name>A0A1X7ECE0_TRICW</name>
<dbReference type="GeneID" id="95553723"/>
<accession>A0A1X7ECE0</accession>
<keyword evidence="2" id="KW-0805">Transcription regulation</keyword>
<organism evidence="6 7">
    <name type="scientific">Trinickia caryophylli</name>
    <name type="common">Paraburkholderia caryophylli</name>
    <dbReference type="NCBI Taxonomy" id="28094"/>
    <lineage>
        <taxon>Bacteria</taxon>
        <taxon>Pseudomonadati</taxon>
        <taxon>Pseudomonadota</taxon>
        <taxon>Betaproteobacteria</taxon>
        <taxon>Burkholderiales</taxon>
        <taxon>Burkholderiaceae</taxon>
        <taxon>Trinickia</taxon>
    </lineage>
</organism>
<dbReference type="InterPro" id="IPR000847">
    <property type="entry name" value="LysR_HTH_N"/>
</dbReference>
<evidence type="ECO:0000256" key="3">
    <source>
        <dbReference type="ARBA" id="ARBA00023125"/>
    </source>
</evidence>
<dbReference type="SUPFAM" id="SSF46785">
    <property type="entry name" value="Winged helix' DNA-binding domain"/>
    <property type="match status" value="1"/>
</dbReference>
<dbReference type="EMBL" id="FXAH01000005">
    <property type="protein sequence ID" value="SMF31490.1"/>
    <property type="molecule type" value="Genomic_DNA"/>
</dbReference>
<evidence type="ECO:0000259" key="5">
    <source>
        <dbReference type="PROSITE" id="PS50931"/>
    </source>
</evidence>
<dbReference type="GO" id="GO:0005829">
    <property type="term" value="C:cytosol"/>
    <property type="evidence" value="ECO:0007669"/>
    <property type="project" value="TreeGrafter"/>
</dbReference>
<dbReference type="InterPro" id="IPR036388">
    <property type="entry name" value="WH-like_DNA-bd_sf"/>
</dbReference>
<evidence type="ECO:0000256" key="2">
    <source>
        <dbReference type="ARBA" id="ARBA00023015"/>
    </source>
</evidence>
<sequence length="302" mass="32748">MNTDPLNSRAVTYLYEVAVQGGVRAAAEALAVNPSVVSRQIALLERTLRMPLLTRQGRTVVVTEVGQMLVDFHRDRQRGTRQLHAQLAEYRGLERGRITVAVGEGFVEGFVTGALQRFSLKHPHISIDIRSGSTSAVVAMVRNDEVDIGLCVGAGREPGCKTRTFSLGPLCAVMTPDHALAGTSKVQPSALAGHRLIFMASHFAVQEHLQAMLDAEALTLAPAYRCDLFSTAQTLAAAGLGIAFMSAAAARRRIEEKQLVAVPLDHPIARNFRSQLMTRSGRRLPPAADHLWKQLAVAMTQV</sequence>
<evidence type="ECO:0000313" key="7">
    <source>
        <dbReference type="Proteomes" id="UP000192911"/>
    </source>
</evidence>
<dbReference type="Gene3D" id="1.10.10.10">
    <property type="entry name" value="Winged helix-like DNA-binding domain superfamily/Winged helix DNA-binding domain"/>
    <property type="match status" value="1"/>
</dbReference>
<dbReference type="GO" id="GO:0003677">
    <property type="term" value="F:DNA binding"/>
    <property type="evidence" value="ECO:0007669"/>
    <property type="project" value="UniProtKB-KW"/>
</dbReference>
<gene>
    <name evidence="6" type="ORF">SAMN06295900_105195</name>
</gene>
<dbReference type="Pfam" id="PF03466">
    <property type="entry name" value="LysR_substrate"/>
    <property type="match status" value="1"/>
</dbReference>
<protein>
    <submittedName>
        <fullName evidence="6">DNA-binding transcriptional regulator, LysR family</fullName>
    </submittedName>
</protein>
<dbReference type="OrthoDB" id="8594260at2"/>
<evidence type="ECO:0000313" key="6">
    <source>
        <dbReference type="EMBL" id="SMF31490.1"/>
    </source>
</evidence>